<evidence type="ECO:0000313" key="4">
    <source>
        <dbReference type="EMBL" id="KRL87154.1"/>
    </source>
</evidence>
<feature type="chain" id="PRO_5038991848" evidence="2">
    <location>
        <begin position="28"/>
        <end position="326"/>
    </location>
</feature>
<accession>A0A0R1U8A7</accession>
<evidence type="ECO:0000259" key="3">
    <source>
        <dbReference type="SMART" id="SM00062"/>
    </source>
</evidence>
<name>A0A0R1U8A7_9LACO</name>
<gene>
    <name evidence="4" type="ORF">FC32_GL000448</name>
</gene>
<dbReference type="Gene3D" id="3.40.190.10">
    <property type="entry name" value="Periplasmic binding protein-like II"/>
    <property type="match status" value="2"/>
</dbReference>
<feature type="domain" description="Solute-binding protein family 3/N-terminal" evidence="3">
    <location>
        <begin position="49"/>
        <end position="275"/>
    </location>
</feature>
<feature type="signal peptide" evidence="2">
    <location>
        <begin position="1"/>
        <end position="27"/>
    </location>
</feature>
<dbReference type="SUPFAM" id="SSF53850">
    <property type="entry name" value="Periplasmic binding protein-like II"/>
    <property type="match status" value="1"/>
</dbReference>
<dbReference type="InterPro" id="IPR015168">
    <property type="entry name" value="SsuA/THI5"/>
</dbReference>
<keyword evidence="4" id="KW-0449">Lipoprotein</keyword>
<dbReference type="PANTHER" id="PTHR30024">
    <property type="entry name" value="ALIPHATIC SULFONATES-BINDING PROTEIN-RELATED"/>
    <property type="match status" value="1"/>
</dbReference>
<dbReference type="InterPro" id="IPR001638">
    <property type="entry name" value="Solute-binding_3/MltF_N"/>
</dbReference>
<sequence length="326" mass="35307">MRGIIMKLKKMVTLLSVFALVSLTLSACAPKEDSVKKSSSTSKSEKTVSLNLGTMPAPDSLPLYVAKEKGYFKEEGLDVKLTSFKSPTERDAAISAGQLNGAVTDVVALASYVNGKLGWKSATALTGYFGIVTSDSSVKTVADLKGKTIATLSRQTPTFYLYQQLKKNGLSADDVTIKEVPSIPVRLQLVAQKQADATILPDPFLSMAKAQGLTEIAKSNPTKYQTTILALDKKTSQNKETVAKLTKAYNKAVAQINKHQASDYQTILTKNLSFPESVAKSYTLPHYTKAQKVAESTLKEAFEYAKSEGVLKENVDPAKYQLSVTD</sequence>
<comment type="caution">
    <text evidence="4">The sequence shown here is derived from an EMBL/GenBank/DDBJ whole genome shotgun (WGS) entry which is preliminary data.</text>
</comment>
<keyword evidence="2" id="KW-0732">Signal</keyword>
<organism evidence="4 5">
    <name type="scientific">Ligilactobacillus apodemi DSM 16634 = JCM 16172</name>
    <dbReference type="NCBI Taxonomy" id="1423724"/>
    <lineage>
        <taxon>Bacteria</taxon>
        <taxon>Bacillati</taxon>
        <taxon>Bacillota</taxon>
        <taxon>Bacilli</taxon>
        <taxon>Lactobacillales</taxon>
        <taxon>Lactobacillaceae</taxon>
        <taxon>Ligilactobacillus</taxon>
    </lineage>
</organism>
<dbReference type="SMART" id="SM00062">
    <property type="entry name" value="PBPb"/>
    <property type="match status" value="1"/>
</dbReference>
<keyword evidence="5" id="KW-1185">Reference proteome</keyword>
<dbReference type="STRING" id="1423724.FC32_GL000448"/>
<comment type="similarity">
    <text evidence="1">Belongs to the bacterial solute-binding protein SsuA/TauA family.</text>
</comment>
<evidence type="ECO:0000313" key="5">
    <source>
        <dbReference type="Proteomes" id="UP000051324"/>
    </source>
</evidence>
<proteinExistence type="inferred from homology"/>
<dbReference type="PROSITE" id="PS51257">
    <property type="entry name" value="PROKAR_LIPOPROTEIN"/>
    <property type="match status" value="1"/>
</dbReference>
<protein>
    <submittedName>
        <fullName evidence="4">NlpA lipoprotein</fullName>
    </submittedName>
</protein>
<dbReference type="Pfam" id="PF09084">
    <property type="entry name" value="NMT1"/>
    <property type="match status" value="1"/>
</dbReference>
<reference evidence="4 5" key="1">
    <citation type="journal article" date="2015" name="Genome Announc.">
        <title>Expanding the biotechnology potential of lactobacilli through comparative genomics of 213 strains and associated genera.</title>
        <authorList>
            <person name="Sun Z."/>
            <person name="Harris H.M."/>
            <person name="McCann A."/>
            <person name="Guo C."/>
            <person name="Argimon S."/>
            <person name="Zhang W."/>
            <person name="Yang X."/>
            <person name="Jeffery I.B."/>
            <person name="Cooney J.C."/>
            <person name="Kagawa T.F."/>
            <person name="Liu W."/>
            <person name="Song Y."/>
            <person name="Salvetti E."/>
            <person name="Wrobel A."/>
            <person name="Rasinkangas P."/>
            <person name="Parkhill J."/>
            <person name="Rea M.C."/>
            <person name="O'Sullivan O."/>
            <person name="Ritari J."/>
            <person name="Douillard F.P."/>
            <person name="Paul Ross R."/>
            <person name="Yang R."/>
            <person name="Briner A.E."/>
            <person name="Felis G.E."/>
            <person name="de Vos W.M."/>
            <person name="Barrangou R."/>
            <person name="Klaenhammer T.R."/>
            <person name="Caufield P.W."/>
            <person name="Cui Y."/>
            <person name="Zhang H."/>
            <person name="O'Toole P.W."/>
        </authorList>
    </citation>
    <scope>NUCLEOTIDE SEQUENCE [LARGE SCALE GENOMIC DNA]</scope>
    <source>
        <strain evidence="4 5">DSM 16634</strain>
    </source>
</reference>
<evidence type="ECO:0000256" key="1">
    <source>
        <dbReference type="ARBA" id="ARBA00010742"/>
    </source>
</evidence>
<evidence type="ECO:0000256" key="2">
    <source>
        <dbReference type="SAM" id="SignalP"/>
    </source>
</evidence>
<dbReference type="eggNOG" id="COG0715">
    <property type="taxonomic scope" value="Bacteria"/>
</dbReference>
<dbReference type="AlphaFoldDB" id="A0A0R1U8A7"/>
<dbReference type="Proteomes" id="UP000051324">
    <property type="component" value="Unassembled WGS sequence"/>
</dbReference>
<dbReference type="PATRIC" id="fig|1423724.4.peg.469"/>
<dbReference type="EMBL" id="AZFT01000009">
    <property type="protein sequence ID" value="KRL87154.1"/>
    <property type="molecule type" value="Genomic_DNA"/>
</dbReference>